<proteinExistence type="predicted"/>
<sequence length="84" mass="9546">MVHQSRIQVWYQIASQKVILGEALSSERLNVLSLWRTLPHERSAIAHMGYRLSLFDDDGREIGDKSVSTSTVDSFLLEIKKTSV</sequence>
<keyword evidence="2" id="KW-1185">Reference proteome</keyword>
<gene>
    <name evidence="1" type="ORF">DZ860_21360</name>
</gene>
<evidence type="ECO:0000313" key="1">
    <source>
        <dbReference type="EMBL" id="RJX65788.1"/>
    </source>
</evidence>
<dbReference type="AlphaFoldDB" id="A0A3A6Q886"/>
<dbReference type="Proteomes" id="UP000273252">
    <property type="component" value="Unassembled WGS sequence"/>
</dbReference>
<organism evidence="1 2">
    <name type="scientific">Vibrio sinensis</name>
    <dbReference type="NCBI Taxonomy" id="2302434"/>
    <lineage>
        <taxon>Bacteria</taxon>
        <taxon>Pseudomonadati</taxon>
        <taxon>Pseudomonadota</taxon>
        <taxon>Gammaproteobacteria</taxon>
        <taxon>Vibrionales</taxon>
        <taxon>Vibrionaceae</taxon>
        <taxon>Vibrio</taxon>
    </lineage>
</organism>
<dbReference type="RefSeq" id="WP_120035069.1">
    <property type="nucleotide sequence ID" value="NZ_QVMU01000032.1"/>
</dbReference>
<reference evidence="1 2" key="1">
    <citation type="submission" date="2018-08" db="EMBL/GenBank/DDBJ databases">
        <title>Vibrio isolated from the Eastern China Marginal Seas.</title>
        <authorList>
            <person name="Li Y."/>
        </authorList>
    </citation>
    <scope>NUCLEOTIDE SEQUENCE [LARGE SCALE GENOMIC DNA]</scope>
    <source>
        <strain evidence="1 2">BEI233</strain>
    </source>
</reference>
<comment type="caution">
    <text evidence="1">The sequence shown here is derived from an EMBL/GenBank/DDBJ whole genome shotgun (WGS) entry which is preliminary data.</text>
</comment>
<evidence type="ECO:0000313" key="2">
    <source>
        <dbReference type="Proteomes" id="UP000273252"/>
    </source>
</evidence>
<accession>A0A3A6Q886</accession>
<name>A0A3A6Q886_9VIBR</name>
<dbReference type="EMBL" id="QVMU01000032">
    <property type="protein sequence ID" value="RJX65788.1"/>
    <property type="molecule type" value="Genomic_DNA"/>
</dbReference>
<protein>
    <submittedName>
        <fullName evidence="1">30S ribosomal protein S6 modification protein</fullName>
    </submittedName>
</protein>
<dbReference type="OrthoDB" id="5879601at2"/>